<dbReference type="Proteomes" id="UP000006057">
    <property type="component" value="Chromosome"/>
</dbReference>
<evidence type="ECO:0000313" key="3">
    <source>
        <dbReference type="Proteomes" id="UP000006057"/>
    </source>
</evidence>
<name>I4BHF0_MYCCN</name>
<dbReference type="STRING" id="710421.Mycch_1922"/>
<feature type="chain" id="PRO_5003686329" description="Secreted protein" evidence="1">
    <location>
        <begin position="26"/>
        <end position="165"/>
    </location>
</feature>
<evidence type="ECO:0000256" key="1">
    <source>
        <dbReference type="SAM" id="SignalP"/>
    </source>
</evidence>
<evidence type="ECO:0008006" key="4">
    <source>
        <dbReference type="Google" id="ProtNLM"/>
    </source>
</evidence>
<dbReference type="PATRIC" id="fig|710421.3.peg.1925"/>
<protein>
    <recommendedName>
        <fullName evidence="4">Secreted protein</fullName>
    </recommendedName>
</protein>
<dbReference type="KEGG" id="mcb:Mycch_1922"/>
<feature type="signal peptide" evidence="1">
    <location>
        <begin position="1"/>
        <end position="25"/>
    </location>
</feature>
<organism evidence="2 3">
    <name type="scientific">Mycolicibacterium chubuense (strain NBB4)</name>
    <name type="common">Mycobacterium chubuense</name>
    <dbReference type="NCBI Taxonomy" id="710421"/>
    <lineage>
        <taxon>Bacteria</taxon>
        <taxon>Bacillati</taxon>
        <taxon>Actinomycetota</taxon>
        <taxon>Actinomycetes</taxon>
        <taxon>Mycobacteriales</taxon>
        <taxon>Mycobacteriaceae</taxon>
        <taxon>Mycolicibacterium</taxon>
    </lineage>
</organism>
<evidence type="ECO:0000313" key="2">
    <source>
        <dbReference type="EMBL" id="AFM16707.1"/>
    </source>
</evidence>
<dbReference type="eggNOG" id="ENOG5031MH6">
    <property type="taxonomic scope" value="Bacteria"/>
</dbReference>
<dbReference type="HOGENOM" id="CLU_135576_0_0_11"/>
<gene>
    <name evidence="2" type="ordered locus">Mycch_1922</name>
</gene>
<dbReference type="OrthoDB" id="4739449at2"/>
<dbReference type="RefSeq" id="WP_014815187.1">
    <property type="nucleotide sequence ID" value="NC_018027.1"/>
</dbReference>
<sequence length="165" mass="17861" precursor="true">MTPLLRTASVLAALTIGVVSPAAWAAPDDVALNGTFTAVSDGQYAKTNESFRNEATVTATWTITSSCTTFQDCTGTLTSDQGWTAQLVYASQRWRATRTIPNWEPCPDGTAAPGTQTFTFWAKRLDAPDRDDRLIGWDETVGPSGACGINRWLTIRMPLTVTRIG</sequence>
<accession>I4BHF0</accession>
<keyword evidence="1" id="KW-0732">Signal</keyword>
<dbReference type="AlphaFoldDB" id="I4BHF0"/>
<reference evidence="2 3" key="1">
    <citation type="submission" date="2012-06" db="EMBL/GenBank/DDBJ databases">
        <title>Complete sequence of chromosome of Mycobacterium chubuense NBB4.</title>
        <authorList>
            <consortium name="US DOE Joint Genome Institute"/>
            <person name="Lucas S."/>
            <person name="Han J."/>
            <person name="Lapidus A."/>
            <person name="Cheng J.-F."/>
            <person name="Goodwin L."/>
            <person name="Pitluck S."/>
            <person name="Peters L."/>
            <person name="Mikhailova N."/>
            <person name="Teshima H."/>
            <person name="Detter J.C."/>
            <person name="Han C."/>
            <person name="Tapia R."/>
            <person name="Land M."/>
            <person name="Hauser L."/>
            <person name="Kyrpides N."/>
            <person name="Ivanova N."/>
            <person name="Pagani I."/>
            <person name="Mattes T."/>
            <person name="Holmes A."/>
            <person name="Rutledge P."/>
            <person name="Paulsen I."/>
            <person name="Coleman N."/>
            <person name="Woyke T."/>
        </authorList>
    </citation>
    <scope>NUCLEOTIDE SEQUENCE [LARGE SCALE GENOMIC DNA]</scope>
    <source>
        <strain evidence="2 3">NBB4</strain>
    </source>
</reference>
<dbReference type="EMBL" id="CP003053">
    <property type="protein sequence ID" value="AFM16707.1"/>
    <property type="molecule type" value="Genomic_DNA"/>
</dbReference>
<proteinExistence type="predicted"/>
<keyword evidence="3" id="KW-1185">Reference proteome</keyword>